<organism evidence="1">
    <name type="scientific">Arundo donax</name>
    <name type="common">Giant reed</name>
    <name type="synonym">Donax arundinaceus</name>
    <dbReference type="NCBI Taxonomy" id="35708"/>
    <lineage>
        <taxon>Eukaryota</taxon>
        <taxon>Viridiplantae</taxon>
        <taxon>Streptophyta</taxon>
        <taxon>Embryophyta</taxon>
        <taxon>Tracheophyta</taxon>
        <taxon>Spermatophyta</taxon>
        <taxon>Magnoliopsida</taxon>
        <taxon>Liliopsida</taxon>
        <taxon>Poales</taxon>
        <taxon>Poaceae</taxon>
        <taxon>PACMAD clade</taxon>
        <taxon>Arundinoideae</taxon>
        <taxon>Arundineae</taxon>
        <taxon>Arundo</taxon>
    </lineage>
</organism>
<reference evidence="1" key="2">
    <citation type="journal article" date="2015" name="Data Brief">
        <title>Shoot transcriptome of the giant reed, Arundo donax.</title>
        <authorList>
            <person name="Barrero R.A."/>
            <person name="Guerrero F.D."/>
            <person name="Moolhuijzen P."/>
            <person name="Goolsby J.A."/>
            <person name="Tidwell J."/>
            <person name="Bellgard S.E."/>
            <person name="Bellgard M.I."/>
        </authorList>
    </citation>
    <scope>NUCLEOTIDE SEQUENCE</scope>
    <source>
        <tissue evidence="1">Shoot tissue taken approximately 20 cm above the soil surface</tissue>
    </source>
</reference>
<dbReference type="AlphaFoldDB" id="A0A0A9A0Q3"/>
<reference evidence="1" key="1">
    <citation type="submission" date="2014-09" db="EMBL/GenBank/DDBJ databases">
        <authorList>
            <person name="Magalhaes I.L.F."/>
            <person name="Oliveira U."/>
            <person name="Santos F.R."/>
            <person name="Vidigal T.H.D.A."/>
            <person name="Brescovit A.D."/>
            <person name="Santos A.J."/>
        </authorList>
    </citation>
    <scope>NUCLEOTIDE SEQUENCE</scope>
    <source>
        <tissue evidence="1">Shoot tissue taken approximately 20 cm above the soil surface</tissue>
    </source>
</reference>
<evidence type="ECO:0000313" key="1">
    <source>
        <dbReference type="EMBL" id="JAD44656.1"/>
    </source>
</evidence>
<protein>
    <submittedName>
        <fullName evidence="1">Uncharacterized protein</fullName>
    </submittedName>
</protein>
<sequence>MHHSKYIIWENGYIVHSCKIACLESSHKPLLNCLPSHCCGPMV</sequence>
<proteinExistence type="predicted"/>
<dbReference type="EMBL" id="GBRH01253239">
    <property type="protein sequence ID" value="JAD44656.1"/>
    <property type="molecule type" value="Transcribed_RNA"/>
</dbReference>
<name>A0A0A9A0Q3_ARUDO</name>
<accession>A0A0A9A0Q3</accession>